<name>A0A2T4ZBR0_9BACL</name>
<protein>
    <submittedName>
        <fullName evidence="7">Putative ion transporter superfamily protein YfcC</fullName>
    </submittedName>
</protein>
<feature type="transmembrane region" description="Helical" evidence="6">
    <location>
        <begin position="362"/>
        <end position="384"/>
    </location>
</feature>
<comment type="caution">
    <text evidence="7">The sequence shown here is derived from an EMBL/GenBank/DDBJ whole genome shotgun (WGS) entry which is preliminary data.</text>
</comment>
<keyword evidence="3 6" id="KW-0812">Transmembrane</keyword>
<feature type="transmembrane region" description="Helical" evidence="6">
    <location>
        <begin position="301"/>
        <end position="320"/>
    </location>
</feature>
<dbReference type="InterPro" id="IPR018385">
    <property type="entry name" value="C4_dicarb_anaerob_car-like"/>
</dbReference>
<feature type="transmembrane region" description="Helical" evidence="6">
    <location>
        <begin position="456"/>
        <end position="481"/>
    </location>
</feature>
<proteinExistence type="predicted"/>
<feature type="transmembrane region" description="Helical" evidence="6">
    <location>
        <begin position="91"/>
        <end position="111"/>
    </location>
</feature>
<feature type="transmembrane region" description="Helical" evidence="6">
    <location>
        <begin position="391"/>
        <end position="411"/>
    </location>
</feature>
<feature type="transmembrane region" description="Helical" evidence="6">
    <location>
        <begin position="332"/>
        <end position="350"/>
    </location>
</feature>
<keyword evidence="5 6" id="KW-0472">Membrane</keyword>
<dbReference type="GO" id="GO:0005886">
    <property type="term" value="C:plasma membrane"/>
    <property type="evidence" value="ECO:0007669"/>
    <property type="project" value="UniProtKB-SubCell"/>
</dbReference>
<feature type="transmembrane region" description="Helical" evidence="6">
    <location>
        <begin position="431"/>
        <end position="449"/>
    </location>
</feature>
<dbReference type="PANTHER" id="PTHR43652">
    <property type="entry name" value="BASIC AMINO ACID ANTIPORTER YFCC-RELATED"/>
    <property type="match status" value="1"/>
</dbReference>
<evidence type="ECO:0000256" key="3">
    <source>
        <dbReference type="ARBA" id="ARBA00022692"/>
    </source>
</evidence>
<evidence type="ECO:0000256" key="6">
    <source>
        <dbReference type="SAM" id="Phobius"/>
    </source>
</evidence>
<dbReference type="Pfam" id="PF03606">
    <property type="entry name" value="DcuC"/>
    <property type="match status" value="1"/>
</dbReference>
<evidence type="ECO:0000313" key="8">
    <source>
        <dbReference type="Proteomes" id="UP000241639"/>
    </source>
</evidence>
<comment type="subcellular location">
    <subcellularLocation>
        <location evidence="1">Cell membrane</location>
        <topology evidence="1">Multi-pass membrane protein</topology>
    </subcellularLocation>
</comment>
<feature type="transmembrane region" description="Helical" evidence="6">
    <location>
        <begin position="30"/>
        <end position="50"/>
    </location>
</feature>
<dbReference type="InterPro" id="IPR051679">
    <property type="entry name" value="DASS-Related_Transporters"/>
</dbReference>
<dbReference type="OrthoDB" id="255482at2"/>
<keyword evidence="8" id="KW-1185">Reference proteome</keyword>
<dbReference type="PANTHER" id="PTHR43652:SF2">
    <property type="entry name" value="BASIC AMINO ACID ANTIPORTER YFCC-RELATED"/>
    <property type="match status" value="1"/>
</dbReference>
<dbReference type="EMBL" id="PZZP01000001">
    <property type="protein sequence ID" value="PTM59341.1"/>
    <property type="molecule type" value="Genomic_DNA"/>
</dbReference>
<feature type="transmembrane region" description="Helical" evidence="6">
    <location>
        <begin position="177"/>
        <end position="194"/>
    </location>
</feature>
<evidence type="ECO:0000313" key="7">
    <source>
        <dbReference type="EMBL" id="PTM59341.1"/>
    </source>
</evidence>
<evidence type="ECO:0000256" key="2">
    <source>
        <dbReference type="ARBA" id="ARBA00022475"/>
    </source>
</evidence>
<feature type="transmembrane region" description="Helical" evidence="6">
    <location>
        <begin position="156"/>
        <end position="172"/>
    </location>
</feature>
<reference evidence="7 8" key="1">
    <citation type="submission" date="2018-04" db="EMBL/GenBank/DDBJ databases">
        <title>Genomic Encyclopedia of Archaeal and Bacterial Type Strains, Phase II (KMG-II): from individual species to whole genera.</title>
        <authorList>
            <person name="Goeker M."/>
        </authorList>
    </citation>
    <scope>NUCLEOTIDE SEQUENCE [LARGE SCALE GENOMIC DNA]</scope>
    <source>
        <strain evidence="7 8">DSM 45169</strain>
    </source>
</reference>
<feature type="transmembrane region" description="Helical" evidence="6">
    <location>
        <begin position="132"/>
        <end position="150"/>
    </location>
</feature>
<dbReference type="RefSeq" id="WP_107726255.1">
    <property type="nucleotide sequence ID" value="NZ_PZZP01000001.1"/>
</dbReference>
<evidence type="ECO:0000256" key="5">
    <source>
        <dbReference type="ARBA" id="ARBA00023136"/>
    </source>
</evidence>
<evidence type="ECO:0000256" key="1">
    <source>
        <dbReference type="ARBA" id="ARBA00004651"/>
    </source>
</evidence>
<accession>A0A2T4ZBR0</accession>
<gene>
    <name evidence="7" type="ORF">C8J48_1954</name>
</gene>
<sequence length="486" mass="52683">MASGNKASSPSSQSRPDPEFTVNQLRIPHIYVILLGMIVLVALATFIIPAGEYDRIAGPEGREVIKPDSYQQVDSTPIGILQVMMVIPKGLLDAGEVVVFTLIIGGMFMVLRKTGIIQLGVNHLTHCFAQRSIWVIPVLMILFATIASFIGTPELSLVYVPVLLPLLLALGYDSMTAVAIALVATAAGFTGGLTNPVTIGLSQQIANLPLYSGAGFRLIVFIVMLSIGIGYVVQYAIKVKKDPSYSITYENDQVKREEIRTQQNQHKQQQGTPRQKAASVAAVIFFALLVYGVLIEGWFMMELSGLFLLMTIVVGVLAGLKSTKICEAFNEGLKSVLMAAFIIGMARGIAVMMQEGKIMDTVIYAFAQAVSFLPGTLTALGMLIVQSLFNFLVPSGSGQAVITMPIMAPLADLLGVTRQTAVLAFQFGDGISNIIYPTSGYFMATLALADVRWDRWVRFILPLLLMWVILAAIFITIAHAIQWGPF</sequence>
<evidence type="ECO:0000256" key="4">
    <source>
        <dbReference type="ARBA" id="ARBA00022989"/>
    </source>
</evidence>
<keyword evidence="4 6" id="KW-1133">Transmembrane helix</keyword>
<organism evidence="7 8">
    <name type="scientific">Desmospora activa DSM 45169</name>
    <dbReference type="NCBI Taxonomy" id="1121389"/>
    <lineage>
        <taxon>Bacteria</taxon>
        <taxon>Bacillati</taxon>
        <taxon>Bacillota</taxon>
        <taxon>Bacilli</taxon>
        <taxon>Bacillales</taxon>
        <taxon>Thermoactinomycetaceae</taxon>
        <taxon>Desmospora</taxon>
    </lineage>
</organism>
<dbReference type="AlphaFoldDB" id="A0A2T4ZBR0"/>
<feature type="transmembrane region" description="Helical" evidence="6">
    <location>
        <begin position="214"/>
        <end position="237"/>
    </location>
</feature>
<keyword evidence="2" id="KW-1003">Cell membrane</keyword>
<dbReference type="Proteomes" id="UP000241639">
    <property type="component" value="Unassembled WGS sequence"/>
</dbReference>
<feature type="transmembrane region" description="Helical" evidence="6">
    <location>
        <begin position="277"/>
        <end position="295"/>
    </location>
</feature>